<keyword evidence="3" id="KW-1185">Reference proteome</keyword>
<dbReference type="Pfam" id="PF02830">
    <property type="entry name" value="V4R"/>
    <property type="match status" value="1"/>
</dbReference>
<dbReference type="SUPFAM" id="SSF111126">
    <property type="entry name" value="Ligand-binding domain in the NO signalling and Golgi transport"/>
    <property type="match status" value="1"/>
</dbReference>
<dbReference type="PANTHER" id="PTHR35090:SF2">
    <property type="entry name" value="ARSR FAMILY TRANSCRIPTIONAL REGULATOR"/>
    <property type="match status" value="1"/>
</dbReference>
<evidence type="ECO:0000313" key="3">
    <source>
        <dbReference type="Proteomes" id="UP000595917"/>
    </source>
</evidence>
<gene>
    <name evidence="2" type="ORF">JFL75_11675</name>
</gene>
<dbReference type="SMART" id="SM00989">
    <property type="entry name" value="V4R"/>
    <property type="match status" value="1"/>
</dbReference>
<dbReference type="KEGG" id="bhc:JFL75_11675"/>
<evidence type="ECO:0000259" key="1">
    <source>
        <dbReference type="SMART" id="SM00989"/>
    </source>
</evidence>
<dbReference type="RefSeq" id="WP_215624911.1">
    <property type="nucleotide sequence ID" value="NZ_CP067089.2"/>
</dbReference>
<dbReference type="EMBL" id="CP067089">
    <property type="protein sequence ID" value="QQO07605.1"/>
    <property type="molecule type" value="Genomic_DNA"/>
</dbReference>
<evidence type="ECO:0000313" key="2">
    <source>
        <dbReference type="EMBL" id="QQO07605.1"/>
    </source>
</evidence>
<dbReference type="InterPro" id="IPR004096">
    <property type="entry name" value="V4R"/>
</dbReference>
<dbReference type="AlphaFoldDB" id="A0A7T7XJK5"/>
<protein>
    <submittedName>
        <fullName evidence="2">4-vinyl reductase</fullName>
    </submittedName>
</protein>
<reference evidence="2" key="1">
    <citation type="submission" date="2021-01" db="EMBL/GenBank/DDBJ databases">
        <title>Description of Breznakiella homolactica.</title>
        <authorList>
            <person name="Song Y."/>
            <person name="Brune A."/>
        </authorList>
    </citation>
    <scope>NUCLEOTIDE SEQUENCE</scope>
    <source>
        <strain evidence="2">RmG30</strain>
    </source>
</reference>
<dbReference type="InterPro" id="IPR024096">
    <property type="entry name" value="NO_sig/Golgi_transp_ligand-bd"/>
</dbReference>
<dbReference type="PANTHER" id="PTHR35090">
    <property type="entry name" value="DNA-DIRECTED RNA POLYMERASE SUBUNIT I"/>
    <property type="match status" value="1"/>
</dbReference>
<sequence length="170" mass="18869">MEKNITFDWERLGNLEKGRQTLGPEMPVAVYRLLQYTIKDEIAGRTSVAEAEDILRGAGYRAGQALARNMLDLTLEAEAFVAHLKTTLLELKIGILNIEKIDLGALEFTLTVDEDLDCSGLPVTGDTVCFYDEGFIAGIFTLYLKRPMRAVEISCWGTGATTCRFDITPK</sequence>
<proteinExistence type="predicted"/>
<accession>A0A7T7XJK5</accession>
<feature type="domain" description="4-vinyl reductase 4VR" evidence="1">
    <location>
        <begin position="107"/>
        <end position="169"/>
    </location>
</feature>
<dbReference type="Proteomes" id="UP000595917">
    <property type="component" value="Chromosome"/>
</dbReference>
<name>A0A7T7XJK5_9SPIR</name>
<dbReference type="Gene3D" id="3.30.1380.20">
    <property type="entry name" value="Trafficking protein particle complex subunit 3"/>
    <property type="match status" value="1"/>
</dbReference>
<organism evidence="2 3">
    <name type="scientific">Breznakiella homolactica</name>
    <dbReference type="NCBI Taxonomy" id="2798577"/>
    <lineage>
        <taxon>Bacteria</taxon>
        <taxon>Pseudomonadati</taxon>
        <taxon>Spirochaetota</taxon>
        <taxon>Spirochaetia</taxon>
        <taxon>Spirochaetales</taxon>
        <taxon>Breznakiellaceae</taxon>
        <taxon>Breznakiella</taxon>
    </lineage>
</organism>